<reference evidence="1" key="2">
    <citation type="journal article" date="2015" name="Data Brief">
        <title>Shoot transcriptome of the giant reed, Arundo donax.</title>
        <authorList>
            <person name="Barrero R.A."/>
            <person name="Guerrero F.D."/>
            <person name="Moolhuijzen P."/>
            <person name="Goolsby J.A."/>
            <person name="Tidwell J."/>
            <person name="Bellgard S.E."/>
            <person name="Bellgard M.I."/>
        </authorList>
    </citation>
    <scope>NUCLEOTIDE SEQUENCE</scope>
    <source>
        <tissue evidence="1">Shoot tissue taken approximately 20 cm above the soil surface</tissue>
    </source>
</reference>
<accession>A0A0A9EVB3</accession>
<protein>
    <submittedName>
        <fullName evidence="1">ATP binding protein, putative</fullName>
    </submittedName>
</protein>
<dbReference type="EMBL" id="GBRH01197908">
    <property type="protein sequence ID" value="JAD99987.1"/>
    <property type="molecule type" value="Transcribed_RNA"/>
</dbReference>
<evidence type="ECO:0000313" key="1">
    <source>
        <dbReference type="EMBL" id="JAD99987.1"/>
    </source>
</evidence>
<proteinExistence type="predicted"/>
<name>A0A0A9EVB3_ARUDO</name>
<sequence>MKMHQRDFSNSSLLLFVVASRCSKHVLLLVCCYAQRDLN</sequence>
<dbReference type="AlphaFoldDB" id="A0A0A9EVB3"/>
<reference evidence="1" key="1">
    <citation type="submission" date="2014-09" db="EMBL/GenBank/DDBJ databases">
        <authorList>
            <person name="Magalhaes I.L.F."/>
            <person name="Oliveira U."/>
            <person name="Santos F.R."/>
            <person name="Vidigal T.H.D.A."/>
            <person name="Brescovit A.D."/>
            <person name="Santos A.J."/>
        </authorList>
    </citation>
    <scope>NUCLEOTIDE SEQUENCE</scope>
    <source>
        <tissue evidence="1">Shoot tissue taken approximately 20 cm above the soil surface</tissue>
    </source>
</reference>
<organism evidence="1">
    <name type="scientific">Arundo donax</name>
    <name type="common">Giant reed</name>
    <name type="synonym">Donax arundinaceus</name>
    <dbReference type="NCBI Taxonomy" id="35708"/>
    <lineage>
        <taxon>Eukaryota</taxon>
        <taxon>Viridiplantae</taxon>
        <taxon>Streptophyta</taxon>
        <taxon>Embryophyta</taxon>
        <taxon>Tracheophyta</taxon>
        <taxon>Spermatophyta</taxon>
        <taxon>Magnoliopsida</taxon>
        <taxon>Liliopsida</taxon>
        <taxon>Poales</taxon>
        <taxon>Poaceae</taxon>
        <taxon>PACMAD clade</taxon>
        <taxon>Arundinoideae</taxon>
        <taxon>Arundineae</taxon>
        <taxon>Arundo</taxon>
    </lineage>
</organism>